<dbReference type="InterPro" id="IPR050956">
    <property type="entry name" value="2C_system_His_kinase"/>
</dbReference>
<evidence type="ECO:0000256" key="1">
    <source>
        <dbReference type="ARBA" id="ARBA00022553"/>
    </source>
</evidence>
<evidence type="ECO:0000313" key="6">
    <source>
        <dbReference type="EMBL" id="GMM53827.1"/>
    </source>
</evidence>
<feature type="modified residue" description="4-aspartylphosphate" evidence="3">
    <location>
        <position position="688"/>
    </location>
</feature>
<proteinExistence type="predicted"/>
<evidence type="ECO:0000259" key="5">
    <source>
        <dbReference type="PROSITE" id="PS50110"/>
    </source>
</evidence>
<evidence type="ECO:0000256" key="3">
    <source>
        <dbReference type="PROSITE-ProRule" id="PRU00169"/>
    </source>
</evidence>
<gene>
    <name evidence="6" type="ORF">DAKH74_004430</name>
</gene>
<dbReference type="PROSITE" id="PS50110">
    <property type="entry name" value="RESPONSE_REGULATORY"/>
    <property type="match status" value="1"/>
</dbReference>
<comment type="caution">
    <text evidence="6">The sequence shown here is derived from an EMBL/GenBank/DDBJ whole genome shotgun (WGS) entry which is preliminary data.</text>
</comment>
<keyword evidence="2" id="KW-0902">Two-component regulatory system</keyword>
<dbReference type="Pfam" id="PF00072">
    <property type="entry name" value="Response_reg"/>
    <property type="match status" value="1"/>
</dbReference>
<feature type="region of interest" description="Disordered" evidence="4">
    <location>
        <begin position="377"/>
        <end position="410"/>
    </location>
</feature>
<feature type="region of interest" description="Disordered" evidence="4">
    <location>
        <begin position="558"/>
        <end position="631"/>
    </location>
</feature>
<dbReference type="SMART" id="SM00448">
    <property type="entry name" value="REC"/>
    <property type="match status" value="1"/>
</dbReference>
<keyword evidence="1 3" id="KW-0597">Phosphoprotein</keyword>
<feature type="region of interest" description="Disordered" evidence="4">
    <location>
        <begin position="518"/>
        <end position="540"/>
    </location>
</feature>
<dbReference type="CDD" id="cd17546">
    <property type="entry name" value="REC_hyHK_CKI1_RcsC-like"/>
    <property type="match status" value="1"/>
</dbReference>
<feature type="region of interest" description="Disordered" evidence="4">
    <location>
        <begin position="258"/>
        <end position="277"/>
    </location>
</feature>
<dbReference type="GO" id="GO:0006950">
    <property type="term" value="P:response to stress"/>
    <property type="evidence" value="ECO:0007669"/>
    <property type="project" value="UniProtKB-ARBA"/>
</dbReference>
<dbReference type="SUPFAM" id="SSF52172">
    <property type="entry name" value="CheY-like"/>
    <property type="match status" value="1"/>
</dbReference>
<dbReference type="PANTHER" id="PTHR43719:SF28">
    <property type="entry name" value="PEROXIDE STRESS-ACTIVATED HISTIDINE KINASE MAK1-RELATED"/>
    <property type="match status" value="1"/>
</dbReference>
<dbReference type="EMBL" id="BTGD01000001">
    <property type="protein sequence ID" value="GMM53827.1"/>
    <property type="molecule type" value="Genomic_DNA"/>
</dbReference>
<dbReference type="FunFam" id="3.40.50.2300:FF:000146">
    <property type="entry name" value="Putative two-component response regulator SSK1p"/>
    <property type="match status" value="1"/>
</dbReference>
<dbReference type="Gene3D" id="3.40.50.2300">
    <property type="match status" value="1"/>
</dbReference>
<evidence type="ECO:0000256" key="2">
    <source>
        <dbReference type="ARBA" id="ARBA00023012"/>
    </source>
</evidence>
<dbReference type="GO" id="GO:0016301">
    <property type="term" value="F:kinase activity"/>
    <property type="evidence" value="ECO:0007669"/>
    <property type="project" value="UniProtKB-KW"/>
</dbReference>
<keyword evidence="7" id="KW-1185">Reference proteome</keyword>
<dbReference type="Proteomes" id="UP001377567">
    <property type="component" value="Unassembled WGS sequence"/>
</dbReference>
<sequence>MRRQASPLPPNYSSVISRSSVAPAELGLGLYPKTVPAPAGYLWVKIENSGDAINQAFRVQIHDNDTVEDLKDVILQKLNTSRWAKVNDNASISLGVYTNGGNVMGAGPPSLASMPAQYHTNYTTGANAAAGSDVLNSPIDIVPKLFQKQQQQMTPQSAVPDSAILTPQPKQNTHPSKLSVVTATNEQPPLRSLSPKSFMNMGTDGSLLDHSPSRIYTTSPKLASLPKALMSRTNSITMSPTAANGMHAFLNATGRPYSQSRMASNEGNLTSASTSPTAAFPHSISKLKYRTEVINKTGASFRLTFMPDELAVNILHCMFNDNQPASEPLLIFSSTELSIEHHDTIELAMTTPEGDANGTPTQRPVVKLDPIDVSAHGRHRKIGPIEIGGDRQDDNSAPEDSEPDISTPAEYKTYKLITNEKQLQEASNFMNGEEGLVGDEPSPKQAILLLPKGYAEEYNTSNSASLDDELDQSLKTQHDIQQAIATQLSSTSPSTSLSSATLQHNFDLSLQDDDSQYLANHQQQQQQQHQRQASLSESNHHHVPLNEQEVGIIDPMVGSQWQDKSSPTKSGTPIDTPTSIDSADLVRGRGNASDSSLSKTHSKPLPKDRPLPHPVRPRPKPSSSSAPKSTSERVFPKINVLIVEDNVINQAILGSFLRKHKISYKVAKNGKEAVDIWKEGGLHLIFMDLQLPVLSGIEAAKQIRNYEKDRNKEITSGRKSPPVIIVALTASNSIEDKRNALLSGCNDYLTKPVNLHWLSKKITEWGCMQALIDFDSWKQGQSRMTDSLTTKSEHPLKGKAIS</sequence>
<accession>A0AAV5RSY3</accession>
<dbReference type="AlphaFoldDB" id="A0AAV5RSY3"/>
<organism evidence="6 7">
    <name type="scientific">Maudiozyma humilis</name>
    <name type="common">Sour dough yeast</name>
    <name type="synonym">Kazachstania humilis</name>
    <dbReference type="NCBI Taxonomy" id="51915"/>
    <lineage>
        <taxon>Eukaryota</taxon>
        <taxon>Fungi</taxon>
        <taxon>Dikarya</taxon>
        <taxon>Ascomycota</taxon>
        <taxon>Saccharomycotina</taxon>
        <taxon>Saccharomycetes</taxon>
        <taxon>Saccharomycetales</taxon>
        <taxon>Saccharomycetaceae</taxon>
        <taxon>Maudiozyma</taxon>
    </lineage>
</organism>
<dbReference type="GO" id="GO:0000156">
    <property type="term" value="F:phosphorelay response regulator activity"/>
    <property type="evidence" value="ECO:0007669"/>
    <property type="project" value="UniProtKB-ARBA"/>
</dbReference>
<keyword evidence="6" id="KW-0418">Kinase</keyword>
<reference evidence="6 7" key="1">
    <citation type="journal article" date="2023" name="Elife">
        <title>Identification of key yeast species and microbe-microbe interactions impacting larval growth of Drosophila in the wild.</title>
        <authorList>
            <person name="Mure A."/>
            <person name="Sugiura Y."/>
            <person name="Maeda R."/>
            <person name="Honda K."/>
            <person name="Sakurai N."/>
            <person name="Takahashi Y."/>
            <person name="Watada M."/>
            <person name="Katoh T."/>
            <person name="Gotoh A."/>
            <person name="Gotoh Y."/>
            <person name="Taniguchi I."/>
            <person name="Nakamura K."/>
            <person name="Hayashi T."/>
            <person name="Katayama T."/>
            <person name="Uemura T."/>
            <person name="Hattori Y."/>
        </authorList>
    </citation>
    <scope>NUCLEOTIDE SEQUENCE [LARGE SCALE GENOMIC DNA]</scope>
    <source>
        <strain evidence="6 7">KH-74</strain>
    </source>
</reference>
<feature type="compositionally biased region" description="Polar residues" evidence="4">
    <location>
        <begin position="559"/>
        <end position="581"/>
    </location>
</feature>
<feature type="compositionally biased region" description="Low complexity" evidence="4">
    <location>
        <begin position="521"/>
        <end position="532"/>
    </location>
</feature>
<evidence type="ECO:0000256" key="4">
    <source>
        <dbReference type="SAM" id="MobiDB-lite"/>
    </source>
</evidence>
<name>A0AAV5RSY3_MAUHU</name>
<dbReference type="PANTHER" id="PTHR43719">
    <property type="entry name" value="TWO-COMPONENT HISTIDINE KINASE"/>
    <property type="match status" value="1"/>
</dbReference>
<feature type="domain" description="Response regulatory" evidence="5">
    <location>
        <begin position="639"/>
        <end position="766"/>
    </location>
</feature>
<evidence type="ECO:0000313" key="7">
    <source>
        <dbReference type="Proteomes" id="UP001377567"/>
    </source>
</evidence>
<dbReference type="InterPro" id="IPR001789">
    <property type="entry name" value="Sig_transdc_resp-reg_receiver"/>
</dbReference>
<dbReference type="InterPro" id="IPR011006">
    <property type="entry name" value="CheY-like_superfamily"/>
</dbReference>
<protein>
    <submittedName>
        <fullName evidence="6">Mitogen-activated protein kinase kinase kinase</fullName>
    </submittedName>
</protein>
<keyword evidence="6" id="KW-0808">Transferase</keyword>